<reference evidence="1" key="2">
    <citation type="submission" date="2012-06" db="EMBL/GenBank/DDBJ databases">
        <authorList>
            <person name="Yu Y."/>
            <person name="Currie J."/>
            <person name="Lomeli R."/>
            <person name="Angelova A."/>
            <person name="Collura K."/>
            <person name="Wissotski M."/>
            <person name="Campos D."/>
            <person name="Kudrna D."/>
            <person name="Golser W."/>
            <person name="Ashely E."/>
            <person name="Descour A."/>
            <person name="Fernandes J."/>
            <person name="Soderlund C."/>
            <person name="Walbot V."/>
        </authorList>
    </citation>
    <scope>NUCLEOTIDE SEQUENCE</scope>
    <source>
        <strain evidence="1">B73</strain>
    </source>
</reference>
<sequence length="160" mass="17339">MIIAPTNVNWGLVQSIKLDLSVLLIGSTSSDNGYSLRRGFQVTYLSGEKSEKRVLFPFFLNLAHALSQSAEVSPLSLPLLSREPREQRGTSMRGVRRAKNLPEPSSISMAARNLSAWQDSGQRFFSRSCTPFLLPRGFSSSYPGFPVAGETGGGAAEEAA</sequence>
<accession>C4J6P4</accession>
<protein>
    <submittedName>
        <fullName evidence="1">Uncharacterized protein</fullName>
    </submittedName>
</protein>
<organism evidence="1">
    <name type="scientific">Zea mays</name>
    <name type="common">Maize</name>
    <dbReference type="NCBI Taxonomy" id="4577"/>
    <lineage>
        <taxon>Eukaryota</taxon>
        <taxon>Viridiplantae</taxon>
        <taxon>Streptophyta</taxon>
        <taxon>Embryophyta</taxon>
        <taxon>Tracheophyta</taxon>
        <taxon>Spermatophyta</taxon>
        <taxon>Magnoliopsida</taxon>
        <taxon>Liliopsida</taxon>
        <taxon>Poales</taxon>
        <taxon>Poaceae</taxon>
        <taxon>PACMAD clade</taxon>
        <taxon>Panicoideae</taxon>
        <taxon>Andropogonodae</taxon>
        <taxon>Andropogoneae</taxon>
        <taxon>Tripsacinae</taxon>
        <taxon>Zea</taxon>
    </lineage>
</organism>
<dbReference type="EMBL" id="BT086491">
    <property type="protein sequence ID" value="ACR36844.1"/>
    <property type="molecule type" value="mRNA"/>
</dbReference>
<dbReference type="AlphaFoldDB" id="C4J6P4"/>
<name>C4J6P4_MAIZE</name>
<reference evidence="1" key="1">
    <citation type="journal article" date="2009" name="PLoS Genet.">
        <title>Sequencing, mapping, and analysis of 27,455 maize full-length cDNAs.</title>
        <authorList>
            <person name="Soderlund C."/>
            <person name="Descour A."/>
            <person name="Kudrna D."/>
            <person name="Bomhoff M."/>
            <person name="Boyd L."/>
            <person name="Currie J."/>
            <person name="Angelova A."/>
            <person name="Collura K."/>
            <person name="Wissotski M."/>
            <person name="Ashley E."/>
            <person name="Morrow D."/>
            <person name="Fernandes J."/>
            <person name="Walbot V."/>
            <person name="Yu Y."/>
        </authorList>
    </citation>
    <scope>NUCLEOTIDE SEQUENCE</scope>
    <source>
        <strain evidence="1">B73</strain>
    </source>
</reference>
<proteinExistence type="evidence at transcript level"/>
<evidence type="ECO:0000313" key="1">
    <source>
        <dbReference type="EMBL" id="ACR36844.1"/>
    </source>
</evidence>